<name>A0AAU9WJG1_9CNID</name>
<sequence length="282" mass="31974">MGHVKTFPSKTLCSLVEPLSNYHKVAASNQYALAVLMNPMWTQSWPIAELQQLDRESCKILKENGGYHPMGTTDLIYLSRKFGGRGLKSVESTYKNIKVKTAIKLYANEDPTMRMLSYRCPTANTEEGEELPGEKVGGMMRIKEEESRTEEVRQQKWQGKLIEARWDDSDVIGCFSWLCRWKTAPTHTVAGVYELYQQLLPTKIYQQYKTKTSNNTDVKCRMCGKAMESVPHVLSGCSALAQSKYKTRHDAALKVLFFDLLCDVGLIESVPSWSSPETPKPE</sequence>
<reference evidence="1 2" key="1">
    <citation type="submission" date="2022-05" db="EMBL/GenBank/DDBJ databases">
        <authorList>
            <consortium name="Genoscope - CEA"/>
            <person name="William W."/>
        </authorList>
    </citation>
    <scope>NUCLEOTIDE SEQUENCE [LARGE SCALE GENOMIC DNA]</scope>
</reference>
<protein>
    <recommendedName>
        <fullName evidence="3">Reverse transcriptase</fullName>
    </recommendedName>
</protein>
<keyword evidence="2" id="KW-1185">Reference proteome</keyword>
<dbReference type="PANTHER" id="PTHR35450">
    <property type="entry name" value="REVERSE TRANSCRIPTASE DOMAIN-CONTAINING PROTEIN"/>
    <property type="match status" value="1"/>
</dbReference>
<accession>A0AAU9WJG1</accession>
<organism evidence="1 2">
    <name type="scientific">Pocillopora meandrina</name>
    <dbReference type="NCBI Taxonomy" id="46732"/>
    <lineage>
        <taxon>Eukaryota</taxon>
        <taxon>Metazoa</taxon>
        <taxon>Cnidaria</taxon>
        <taxon>Anthozoa</taxon>
        <taxon>Hexacorallia</taxon>
        <taxon>Scleractinia</taxon>
        <taxon>Astrocoeniina</taxon>
        <taxon>Pocilloporidae</taxon>
        <taxon>Pocillopora</taxon>
    </lineage>
</organism>
<proteinExistence type="predicted"/>
<evidence type="ECO:0008006" key="3">
    <source>
        <dbReference type="Google" id="ProtNLM"/>
    </source>
</evidence>
<gene>
    <name evidence="1" type="ORF">PMEA_00006166</name>
</gene>
<dbReference type="EMBL" id="CALNXJ010000014">
    <property type="protein sequence ID" value="CAH3114311.1"/>
    <property type="molecule type" value="Genomic_DNA"/>
</dbReference>
<evidence type="ECO:0000313" key="1">
    <source>
        <dbReference type="EMBL" id="CAH3114311.1"/>
    </source>
</evidence>
<comment type="caution">
    <text evidence="1">The sequence shown here is derived from an EMBL/GenBank/DDBJ whole genome shotgun (WGS) entry which is preliminary data.</text>
</comment>
<dbReference type="Proteomes" id="UP001159428">
    <property type="component" value="Unassembled WGS sequence"/>
</dbReference>
<evidence type="ECO:0000313" key="2">
    <source>
        <dbReference type="Proteomes" id="UP001159428"/>
    </source>
</evidence>
<dbReference type="PANTHER" id="PTHR35450:SF2">
    <property type="entry name" value="REVERSE TRANSCRIPTASE DOMAIN-CONTAINING PROTEIN"/>
    <property type="match status" value="1"/>
</dbReference>
<dbReference type="AlphaFoldDB" id="A0AAU9WJG1"/>